<feature type="region of interest" description="Disordered" evidence="1">
    <location>
        <begin position="70"/>
        <end position="89"/>
    </location>
</feature>
<gene>
    <name evidence="2" type="ORF">PoB_005369800</name>
</gene>
<evidence type="ECO:0000256" key="1">
    <source>
        <dbReference type="SAM" id="MobiDB-lite"/>
    </source>
</evidence>
<evidence type="ECO:0000313" key="3">
    <source>
        <dbReference type="Proteomes" id="UP000735302"/>
    </source>
</evidence>
<comment type="caution">
    <text evidence="2">The sequence shown here is derived from an EMBL/GenBank/DDBJ whole genome shotgun (WGS) entry which is preliminary data.</text>
</comment>
<dbReference type="AlphaFoldDB" id="A0AAV4C872"/>
<name>A0AAV4C872_9GAST</name>
<protein>
    <submittedName>
        <fullName evidence="2">Uncharacterized protein</fullName>
    </submittedName>
</protein>
<sequence>MTDTVSISMVIGDERKGSVEVWKRRKGSVTLGLYSFYALAWPSGDGGFKPRTRPHSEGKFASHCTTIAPEKREGQEGGGVGIFERQQKG</sequence>
<reference evidence="2 3" key="1">
    <citation type="journal article" date="2021" name="Elife">
        <title>Chloroplast acquisition without the gene transfer in kleptoplastic sea slugs, Plakobranchus ocellatus.</title>
        <authorList>
            <person name="Maeda T."/>
            <person name="Takahashi S."/>
            <person name="Yoshida T."/>
            <person name="Shimamura S."/>
            <person name="Takaki Y."/>
            <person name="Nagai Y."/>
            <person name="Toyoda A."/>
            <person name="Suzuki Y."/>
            <person name="Arimoto A."/>
            <person name="Ishii H."/>
            <person name="Satoh N."/>
            <person name="Nishiyama T."/>
            <person name="Hasebe M."/>
            <person name="Maruyama T."/>
            <person name="Minagawa J."/>
            <person name="Obokata J."/>
            <person name="Shigenobu S."/>
        </authorList>
    </citation>
    <scope>NUCLEOTIDE SEQUENCE [LARGE SCALE GENOMIC DNA]</scope>
</reference>
<dbReference type="EMBL" id="BLXT01005891">
    <property type="protein sequence ID" value="GFO27193.1"/>
    <property type="molecule type" value="Genomic_DNA"/>
</dbReference>
<keyword evidence="3" id="KW-1185">Reference proteome</keyword>
<accession>A0AAV4C872</accession>
<evidence type="ECO:0000313" key="2">
    <source>
        <dbReference type="EMBL" id="GFO27193.1"/>
    </source>
</evidence>
<proteinExistence type="predicted"/>
<dbReference type="Proteomes" id="UP000735302">
    <property type="component" value="Unassembled WGS sequence"/>
</dbReference>
<organism evidence="2 3">
    <name type="scientific">Plakobranchus ocellatus</name>
    <dbReference type="NCBI Taxonomy" id="259542"/>
    <lineage>
        <taxon>Eukaryota</taxon>
        <taxon>Metazoa</taxon>
        <taxon>Spiralia</taxon>
        <taxon>Lophotrochozoa</taxon>
        <taxon>Mollusca</taxon>
        <taxon>Gastropoda</taxon>
        <taxon>Heterobranchia</taxon>
        <taxon>Euthyneura</taxon>
        <taxon>Panpulmonata</taxon>
        <taxon>Sacoglossa</taxon>
        <taxon>Placobranchoidea</taxon>
        <taxon>Plakobranchidae</taxon>
        <taxon>Plakobranchus</taxon>
    </lineage>
</organism>